<evidence type="ECO:0000256" key="9">
    <source>
        <dbReference type="ARBA" id="ARBA00022833"/>
    </source>
</evidence>
<dbReference type="Pfam" id="PF00097">
    <property type="entry name" value="zf-C3HC4"/>
    <property type="match status" value="1"/>
</dbReference>
<feature type="domain" description="RING-type" evidence="13">
    <location>
        <begin position="174"/>
        <end position="447"/>
    </location>
</feature>
<dbReference type="InterPro" id="IPR018957">
    <property type="entry name" value="Znf_C3HC4_RING-type"/>
</dbReference>
<dbReference type="InterPro" id="IPR013083">
    <property type="entry name" value="Znf_RING/FYVE/PHD"/>
</dbReference>
<evidence type="ECO:0000256" key="1">
    <source>
        <dbReference type="ARBA" id="ARBA00001798"/>
    </source>
</evidence>
<evidence type="ECO:0000256" key="11">
    <source>
        <dbReference type="PROSITE-ProRule" id="PRU00175"/>
    </source>
</evidence>
<dbReference type="Gene3D" id="3.30.40.10">
    <property type="entry name" value="Zinc/RING finger domain, C3HC4 (zinc finger)"/>
    <property type="match status" value="1"/>
</dbReference>
<evidence type="ECO:0000256" key="4">
    <source>
        <dbReference type="ARBA" id="ARBA00022679"/>
    </source>
</evidence>
<keyword evidence="8" id="KW-0833">Ubl conjugation pathway</keyword>
<keyword evidence="6" id="KW-0677">Repeat</keyword>
<keyword evidence="7 11" id="KW-0863">Zinc-finger</keyword>
<dbReference type="PANTHER" id="PTHR11685">
    <property type="entry name" value="RBR FAMILY RING FINGER AND IBR DOMAIN-CONTAINING"/>
    <property type="match status" value="1"/>
</dbReference>
<dbReference type="Pfam" id="PF01485">
    <property type="entry name" value="IBR"/>
    <property type="match status" value="1"/>
</dbReference>
<dbReference type="CDD" id="cd20354">
    <property type="entry name" value="Rcat_RBR_RNF14"/>
    <property type="match status" value="1"/>
</dbReference>
<organism evidence="14 15">
    <name type="scientific">Zygotorulaspora mrakii</name>
    <name type="common">Zygosaccharomyces mrakii</name>
    <dbReference type="NCBI Taxonomy" id="42260"/>
    <lineage>
        <taxon>Eukaryota</taxon>
        <taxon>Fungi</taxon>
        <taxon>Dikarya</taxon>
        <taxon>Ascomycota</taxon>
        <taxon>Saccharomycotina</taxon>
        <taxon>Saccharomycetes</taxon>
        <taxon>Saccharomycetales</taxon>
        <taxon>Saccharomycetaceae</taxon>
        <taxon>Zygotorulaspora</taxon>
    </lineage>
</organism>
<dbReference type="OrthoDB" id="1431934at2759"/>
<evidence type="ECO:0000256" key="6">
    <source>
        <dbReference type="ARBA" id="ARBA00022737"/>
    </source>
</evidence>
<reference evidence="14 15" key="1">
    <citation type="submission" date="2020-07" db="EMBL/GenBank/DDBJ databases">
        <title>The yeast mating-type switching endonuclease HO is a domesticated member of an unorthodox homing genetic element family.</title>
        <authorList>
            <person name="Coughlan A.Y."/>
            <person name="Lombardi L."/>
            <person name="Braun-Galleani S."/>
            <person name="Martos A.R."/>
            <person name="Galeote V."/>
            <person name="Bigey F."/>
            <person name="Dequin S."/>
            <person name="Byrne K.P."/>
            <person name="Wolfe K.H."/>
        </authorList>
    </citation>
    <scope>NUCLEOTIDE SEQUENCE [LARGE SCALE GENOMIC DNA]</scope>
    <source>
        <strain evidence="14 15">NRRL Y-6702</strain>
    </source>
</reference>
<dbReference type="InterPro" id="IPR031127">
    <property type="entry name" value="E3_UB_ligase_RBR"/>
</dbReference>
<dbReference type="GeneID" id="59236836"/>
<comment type="similarity">
    <text evidence="10">Belongs to the RBR family. RNF14 subfamily.</text>
</comment>
<keyword evidence="9" id="KW-0862">Zinc</keyword>
<dbReference type="RefSeq" id="XP_037144821.1">
    <property type="nucleotide sequence ID" value="XM_037288926.1"/>
</dbReference>
<dbReference type="PROSITE" id="PS50089">
    <property type="entry name" value="ZF_RING_2"/>
    <property type="match status" value="1"/>
</dbReference>
<evidence type="ECO:0000313" key="15">
    <source>
        <dbReference type="Proteomes" id="UP000509704"/>
    </source>
</evidence>
<dbReference type="EMBL" id="CP058608">
    <property type="protein sequence ID" value="QLG73094.1"/>
    <property type="molecule type" value="Genomic_DNA"/>
</dbReference>
<evidence type="ECO:0000259" key="12">
    <source>
        <dbReference type="PROSITE" id="PS50089"/>
    </source>
</evidence>
<evidence type="ECO:0000313" key="14">
    <source>
        <dbReference type="EMBL" id="QLG73094.1"/>
    </source>
</evidence>
<feature type="domain" description="RING-type" evidence="12">
    <location>
        <begin position="178"/>
        <end position="226"/>
    </location>
</feature>
<dbReference type="InterPro" id="IPR047548">
    <property type="entry name" value="Rcat_RBR_RNF14"/>
</dbReference>
<proteinExistence type="inferred from homology"/>
<evidence type="ECO:0000256" key="8">
    <source>
        <dbReference type="ARBA" id="ARBA00022786"/>
    </source>
</evidence>
<dbReference type="AlphaFoldDB" id="A0A7H9B3V0"/>
<dbReference type="EC" id="2.3.2.31" evidence="3"/>
<dbReference type="InterPro" id="IPR002867">
    <property type="entry name" value="IBR_dom"/>
</dbReference>
<evidence type="ECO:0000256" key="10">
    <source>
        <dbReference type="ARBA" id="ARBA00044508"/>
    </source>
</evidence>
<dbReference type="GO" id="GO:0008270">
    <property type="term" value="F:zinc ion binding"/>
    <property type="evidence" value="ECO:0007669"/>
    <property type="project" value="UniProtKB-KW"/>
</dbReference>
<comment type="catalytic activity">
    <reaction evidence="1">
        <text>[E2 ubiquitin-conjugating enzyme]-S-ubiquitinyl-L-cysteine + [acceptor protein]-L-lysine = [E2 ubiquitin-conjugating enzyme]-L-cysteine + [acceptor protein]-N(6)-ubiquitinyl-L-lysine.</text>
        <dbReference type="EC" id="2.3.2.31"/>
    </reaction>
</comment>
<dbReference type="InterPro" id="IPR044066">
    <property type="entry name" value="TRIAD_supradom"/>
</dbReference>
<keyword evidence="4" id="KW-0808">Transferase</keyword>
<dbReference type="KEGG" id="zmk:HG535_0E01780"/>
<name>A0A7H9B3V0_ZYGMR</name>
<dbReference type="InterPro" id="IPR001841">
    <property type="entry name" value="Znf_RING"/>
</dbReference>
<gene>
    <name evidence="14" type="ORF">HG535_0E01780</name>
</gene>
<dbReference type="SUPFAM" id="SSF57850">
    <property type="entry name" value="RING/U-box"/>
    <property type="match status" value="3"/>
</dbReference>
<dbReference type="Proteomes" id="UP000509704">
    <property type="component" value="Chromosome 5"/>
</dbReference>
<evidence type="ECO:0000256" key="5">
    <source>
        <dbReference type="ARBA" id="ARBA00022723"/>
    </source>
</evidence>
<evidence type="ECO:0000256" key="3">
    <source>
        <dbReference type="ARBA" id="ARBA00012251"/>
    </source>
</evidence>
<dbReference type="SMART" id="SM00184">
    <property type="entry name" value="RING"/>
    <property type="match status" value="2"/>
</dbReference>
<dbReference type="Gene3D" id="1.20.120.1750">
    <property type="match status" value="1"/>
</dbReference>
<dbReference type="SMART" id="SM00647">
    <property type="entry name" value="IBR"/>
    <property type="match status" value="2"/>
</dbReference>
<protein>
    <recommendedName>
        <fullName evidence="3">RBR-type E3 ubiquitin transferase</fullName>
        <ecNumber evidence="3">2.3.2.31</ecNumber>
    </recommendedName>
</protein>
<dbReference type="GO" id="GO:0016567">
    <property type="term" value="P:protein ubiquitination"/>
    <property type="evidence" value="ECO:0007669"/>
    <property type="project" value="InterPro"/>
</dbReference>
<evidence type="ECO:0000256" key="2">
    <source>
        <dbReference type="ARBA" id="ARBA00004906"/>
    </source>
</evidence>
<keyword evidence="5" id="KW-0479">Metal-binding</keyword>
<dbReference type="PROSITE" id="PS51873">
    <property type="entry name" value="TRIAD"/>
    <property type="match status" value="1"/>
</dbReference>
<evidence type="ECO:0000256" key="7">
    <source>
        <dbReference type="ARBA" id="ARBA00022771"/>
    </source>
</evidence>
<sequence>MGESASLKEDLSILMDMYPELLLDTALQEIEESSSTPMMGSLPFKMSLSVDLLVEYEDQCLPFSQMIDDMISFSVKPSEYPQNINFSIESEWMSEEHISVLCEAIHSEFDRFVDPQSELYDAFTPLLMLIFGFLTEDSAEILFNDGKLKCHSKKIYNKFVRLYDDVECKKFERSNFNCAICMETKKGTKMVKLPCLHYLCSDCTKSYFASMIEGGNIDRVRCPECKYQELDFSTYQDYSKLKKDLFTPAIPFEFFNDILSAELCKRYKDSFHAQKAVRLSKYCMLASIACPRCDYWCIKDDLNETLIQCPNCKFAFCFNCLHSWHGYNNKCGKKLKIADDIIEEYMDALTTDQRKKSLETKYGRKILEHGCGEYIAEKMLDMAIAEEGSDLQRCPQCRLVVQRSEGCNKMKCAVCETLFCYICGSLLNPEDPYEHFREPFSSCYGRLFEGMPGANS</sequence>
<accession>A0A7H9B3V0</accession>
<dbReference type="GO" id="GO:0061630">
    <property type="term" value="F:ubiquitin protein ligase activity"/>
    <property type="evidence" value="ECO:0007669"/>
    <property type="project" value="UniProtKB-EC"/>
</dbReference>
<keyword evidence="15" id="KW-1185">Reference proteome</keyword>
<dbReference type="Pfam" id="PF26200">
    <property type="entry name" value="Rcat_RNF216"/>
    <property type="match status" value="1"/>
</dbReference>
<comment type="pathway">
    <text evidence="2">Protein modification; protein ubiquitination.</text>
</comment>
<evidence type="ECO:0000259" key="13">
    <source>
        <dbReference type="PROSITE" id="PS51873"/>
    </source>
</evidence>